<organism evidence="1 2">
    <name type="scientific">Candidatus Accumulibacter aalborgensis</name>
    <dbReference type="NCBI Taxonomy" id="1860102"/>
    <lineage>
        <taxon>Bacteria</taxon>
        <taxon>Pseudomonadati</taxon>
        <taxon>Pseudomonadota</taxon>
        <taxon>Betaproteobacteria</taxon>
        <taxon>Candidatus Accumulibacter</taxon>
    </lineage>
</organism>
<dbReference type="Pfam" id="PF13997">
    <property type="entry name" value="YqjK"/>
    <property type="match status" value="1"/>
</dbReference>
<dbReference type="Proteomes" id="UP000199169">
    <property type="component" value="Unassembled WGS sequence"/>
</dbReference>
<dbReference type="EMBL" id="FLQX01000103">
    <property type="protein sequence ID" value="SBT05929.1"/>
    <property type="molecule type" value="Genomic_DNA"/>
</dbReference>
<evidence type="ECO:0000313" key="1">
    <source>
        <dbReference type="EMBL" id="SBT05929.1"/>
    </source>
</evidence>
<proteinExistence type="predicted"/>
<dbReference type="InterPro" id="IPR025612">
    <property type="entry name" value="YqjK"/>
</dbReference>
<evidence type="ECO:0000313" key="2">
    <source>
        <dbReference type="Proteomes" id="UP000199169"/>
    </source>
</evidence>
<dbReference type="AlphaFoldDB" id="A0A1A8XL86"/>
<reference evidence="1 2" key="1">
    <citation type="submission" date="2016-06" db="EMBL/GenBank/DDBJ databases">
        <authorList>
            <person name="Kjaerup R.B."/>
            <person name="Dalgaard T.S."/>
            <person name="Juul-Madsen H.R."/>
        </authorList>
    </citation>
    <scope>NUCLEOTIDE SEQUENCE [LARGE SCALE GENOMIC DNA]</scope>
    <source>
        <strain evidence="1">3</strain>
    </source>
</reference>
<name>A0A1A8XL86_9PROT</name>
<keyword evidence="2" id="KW-1185">Reference proteome</keyword>
<gene>
    <name evidence="1" type="ORF">ACCAA_280010</name>
</gene>
<protein>
    <recommendedName>
        <fullName evidence="3">YqjK-like protein</fullName>
    </recommendedName>
</protein>
<evidence type="ECO:0008006" key="3">
    <source>
        <dbReference type="Google" id="ProtNLM"/>
    </source>
</evidence>
<dbReference type="RefSeq" id="WP_186406857.1">
    <property type="nucleotide sequence ID" value="NZ_FLQX01000103.1"/>
</dbReference>
<sequence>MNQALLDLAVERGRLIERISTQRQLLGQQLQPLSSALQGADRAVSVVRNGADYVRQHPELVAATVLVLVVLKPNRMWRWTQRGLFAWRTWRLLRGELFAAGLSSRP</sequence>
<dbReference type="STRING" id="1860102.ACCAA_280010"/>
<accession>A0A1A8XL86</accession>